<protein>
    <submittedName>
        <fullName evidence="1">Uncharacterized protein</fullName>
    </submittedName>
</protein>
<name>A0A8H3J795_9LECA</name>
<dbReference type="Proteomes" id="UP000664534">
    <property type="component" value="Unassembled WGS sequence"/>
</dbReference>
<evidence type="ECO:0000313" key="2">
    <source>
        <dbReference type="Proteomes" id="UP000664534"/>
    </source>
</evidence>
<dbReference type="EMBL" id="CAJPDT010000169">
    <property type="protein sequence ID" value="CAF9942115.1"/>
    <property type="molecule type" value="Genomic_DNA"/>
</dbReference>
<comment type="caution">
    <text evidence="1">The sequence shown here is derived from an EMBL/GenBank/DDBJ whole genome shotgun (WGS) entry which is preliminary data.</text>
</comment>
<reference evidence="1" key="1">
    <citation type="submission" date="2021-03" db="EMBL/GenBank/DDBJ databases">
        <authorList>
            <person name="Tagirdzhanova G."/>
        </authorList>
    </citation>
    <scope>NUCLEOTIDE SEQUENCE</scope>
</reference>
<gene>
    <name evidence="1" type="ORF">IMSHALPRED_003210</name>
</gene>
<organism evidence="1 2">
    <name type="scientific">Imshaugia aleurites</name>
    <dbReference type="NCBI Taxonomy" id="172621"/>
    <lineage>
        <taxon>Eukaryota</taxon>
        <taxon>Fungi</taxon>
        <taxon>Dikarya</taxon>
        <taxon>Ascomycota</taxon>
        <taxon>Pezizomycotina</taxon>
        <taxon>Lecanoromycetes</taxon>
        <taxon>OSLEUM clade</taxon>
        <taxon>Lecanoromycetidae</taxon>
        <taxon>Lecanorales</taxon>
        <taxon>Lecanorineae</taxon>
        <taxon>Parmeliaceae</taxon>
        <taxon>Imshaugia</taxon>
    </lineage>
</organism>
<accession>A0A8H3J795</accession>
<evidence type="ECO:0000313" key="1">
    <source>
        <dbReference type="EMBL" id="CAF9942115.1"/>
    </source>
</evidence>
<sequence>MTPGCDENGYSELPQGWLWGHQHLEPQLIVDHVYKGFRDWGYVFWDYDRLHQSGILRRNPDEVKKVRFSDYNGRNKSSVEQRLHDLYPTVKGFEDGSNDPQQSFDDIDWDDNDLRLVTD</sequence>
<dbReference type="OrthoDB" id="5304511at2759"/>
<keyword evidence="2" id="KW-1185">Reference proteome</keyword>
<proteinExistence type="predicted"/>
<dbReference type="AlphaFoldDB" id="A0A8H3J795"/>